<dbReference type="PIRSF" id="PIRSF006004">
    <property type="entry name" value="CHP00048"/>
    <property type="match status" value="1"/>
</dbReference>
<feature type="binding site" evidence="13">
    <location>
        <position position="121"/>
    </location>
    <ligand>
        <name>[4Fe-4S] cluster</name>
        <dbReference type="ChEBI" id="CHEBI:49883"/>
        <note>4Fe-4S-S-AdoMet</note>
    </ligand>
</feature>
<evidence type="ECO:0000256" key="10">
    <source>
        <dbReference type="ARBA" id="ARBA00023004"/>
    </source>
</evidence>
<dbReference type="PROSITE" id="PS51918">
    <property type="entry name" value="RADICAL_SAM"/>
    <property type="match status" value="1"/>
</dbReference>
<feature type="binding site" evidence="13">
    <location>
        <position position="193"/>
    </location>
    <ligand>
        <name>S-adenosyl-L-methionine</name>
        <dbReference type="ChEBI" id="CHEBI:59789"/>
    </ligand>
</feature>
<dbReference type="GO" id="GO:0005737">
    <property type="term" value="C:cytoplasm"/>
    <property type="evidence" value="ECO:0007669"/>
    <property type="project" value="UniProtKB-SubCell"/>
</dbReference>
<comment type="caution">
    <text evidence="15">The sequence shown here is derived from an EMBL/GenBank/DDBJ whole genome shotgun (WGS) entry which is preliminary data.</text>
</comment>
<reference evidence="15" key="2">
    <citation type="journal article" date="2021" name="PeerJ">
        <title>Extensive microbial diversity within the chicken gut microbiome revealed by metagenomics and culture.</title>
        <authorList>
            <person name="Gilroy R."/>
            <person name="Ravi A."/>
            <person name="Getino M."/>
            <person name="Pursley I."/>
            <person name="Horton D.L."/>
            <person name="Alikhan N.F."/>
            <person name="Baker D."/>
            <person name="Gharbi K."/>
            <person name="Hall N."/>
            <person name="Watson M."/>
            <person name="Adriaenssens E.M."/>
            <person name="Foster-Nyarko E."/>
            <person name="Jarju S."/>
            <person name="Secka A."/>
            <person name="Antonio M."/>
            <person name="Oren A."/>
            <person name="Chaudhuri R.R."/>
            <person name="La Ragione R."/>
            <person name="Hildebrand F."/>
            <person name="Pallen M.J."/>
        </authorList>
    </citation>
    <scope>NUCLEOTIDE SEQUENCE</scope>
    <source>
        <strain evidence="15">ChiGjej3B3-7149</strain>
    </source>
</reference>
<dbReference type="GO" id="GO:0030488">
    <property type="term" value="P:tRNA methylation"/>
    <property type="evidence" value="ECO:0007669"/>
    <property type="project" value="UniProtKB-UniRule"/>
</dbReference>
<evidence type="ECO:0000256" key="5">
    <source>
        <dbReference type="ARBA" id="ARBA00022603"/>
    </source>
</evidence>
<dbReference type="InterPro" id="IPR048641">
    <property type="entry name" value="RlmN_N"/>
</dbReference>
<gene>
    <name evidence="13 15" type="primary">rlmN</name>
    <name evidence="15" type="ORF">IAD36_10295</name>
</gene>
<dbReference type="GO" id="GO:0070040">
    <property type="term" value="F:rRNA (adenine(2503)-C2-)-methyltransferase activity"/>
    <property type="evidence" value="ECO:0007669"/>
    <property type="project" value="UniProtKB-UniRule"/>
</dbReference>
<dbReference type="InterPro" id="IPR006638">
    <property type="entry name" value="Elp3/MiaA/NifB-like_rSAM"/>
</dbReference>
<keyword evidence="2 13" id="KW-0004">4Fe-4S</keyword>
<keyword evidence="10 13" id="KW-0408">Iron</keyword>
<dbReference type="GO" id="GO:0002935">
    <property type="term" value="F:tRNA (adenine(37)-C2)-methyltransferase activity"/>
    <property type="evidence" value="ECO:0007669"/>
    <property type="project" value="UniProtKB-UniRule"/>
</dbReference>
<keyword evidence="5 13" id="KW-0489">Methyltransferase</keyword>
<comment type="function">
    <text evidence="13">Specifically methylates position 2 of adenine 2503 in 23S rRNA and position 2 of adenine 37 in tRNAs.</text>
</comment>
<sequence>MQAGKIDIKSLLPEELAAALAEMGEKGFRAKQVFAWLGRGVESFDEMTDLSKALRAKLDERFFLHPPKVLRKQVSAEDGTIKYLWGLADGNAVETVVMRYHHGNTVCISTQVGCRQGCAFCASTIGGLIRGLEPSEMLDEVMFSQKESGLPISNIVLMGIGEPLDNFDNVMKFLKLVNHPQSLNIGMRHISLSTCGLTEKFDKLAALNLQLTLSVSLHAPDDETRSRLMPANRGRGVAELMDACERYFKTTGRRISFEYAMINGVNDTPRQAQLLAAHARRVGAHVNLIPLNHVDERSFEPSTPERLAEFKAELERAGVNVTVRRKLGGDIDASCGQLRKKAAAAGQGAGQDPGDGA</sequence>
<keyword evidence="8 13" id="KW-0819">tRNA processing</keyword>
<evidence type="ECO:0000313" key="15">
    <source>
        <dbReference type="EMBL" id="HIR55968.1"/>
    </source>
</evidence>
<keyword evidence="11 13" id="KW-0411">Iron-sulfur</keyword>
<name>A0A9D1DN92_9FIRM</name>
<comment type="similarity">
    <text evidence="13">Belongs to the radical SAM superfamily. RlmN family.</text>
</comment>
<evidence type="ECO:0000256" key="7">
    <source>
        <dbReference type="ARBA" id="ARBA00022691"/>
    </source>
</evidence>
<dbReference type="Pfam" id="PF21016">
    <property type="entry name" value="RlmN_N"/>
    <property type="match status" value="1"/>
</dbReference>
<dbReference type="GO" id="GO:0046872">
    <property type="term" value="F:metal ion binding"/>
    <property type="evidence" value="ECO:0007669"/>
    <property type="project" value="UniProtKB-KW"/>
</dbReference>
<dbReference type="Pfam" id="PF04055">
    <property type="entry name" value="Radical_SAM"/>
    <property type="match status" value="1"/>
</dbReference>
<keyword evidence="7 13" id="KW-0949">S-adenosyl-L-methionine</keyword>
<evidence type="ECO:0000256" key="8">
    <source>
        <dbReference type="ARBA" id="ARBA00022694"/>
    </source>
</evidence>
<comment type="caution">
    <text evidence="13">Lacks conserved residue(s) required for the propagation of feature annotation.</text>
</comment>
<dbReference type="FunFam" id="3.20.20.70:FF:000014">
    <property type="entry name" value="Probable dual-specificity RNA methyltransferase RlmN"/>
    <property type="match status" value="1"/>
</dbReference>
<feature type="binding site" evidence="13">
    <location>
        <position position="292"/>
    </location>
    <ligand>
        <name>S-adenosyl-L-methionine</name>
        <dbReference type="ChEBI" id="CHEBI:59789"/>
    </ligand>
</feature>
<dbReference type="InterPro" id="IPR040072">
    <property type="entry name" value="Methyltransferase_A"/>
</dbReference>
<evidence type="ECO:0000256" key="4">
    <source>
        <dbReference type="ARBA" id="ARBA00022552"/>
    </source>
</evidence>
<dbReference type="EC" id="2.1.1.192" evidence="13"/>
<evidence type="ECO:0000259" key="14">
    <source>
        <dbReference type="PROSITE" id="PS51918"/>
    </source>
</evidence>
<comment type="miscellaneous">
    <text evidence="13">Reaction proceeds by a ping-pong mechanism involving intermediate methylation of a conserved cysteine residue.</text>
</comment>
<dbReference type="GO" id="GO:0000049">
    <property type="term" value="F:tRNA binding"/>
    <property type="evidence" value="ECO:0007669"/>
    <property type="project" value="UniProtKB-UniRule"/>
</dbReference>
<feature type="binding site" evidence="13">
    <location>
        <position position="118"/>
    </location>
    <ligand>
        <name>[4Fe-4S] cluster</name>
        <dbReference type="ChEBI" id="CHEBI:49883"/>
        <note>4Fe-4S-S-AdoMet</note>
    </ligand>
</feature>
<dbReference type="SFLD" id="SFLDG01062">
    <property type="entry name" value="methyltransferase_(Class_A)"/>
    <property type="match status" value="1"/>
</dbReference>
<dbReference type="EMBL" id="DVHH01000250">
    <property type="protein sequence ID" value="HIR55968.1"/>
    <property type="molecule type" value="Genomic_DNA"/>
</dbReference>
<dbReference type="InterPro" id="IPR007197">
    <property type="entry name" value="rSAM"/>
</dbReference>
<dbReference type="InterPro" id="IPR027492">
    <property type="entry name" value="RNA_MTrfase_RlmN"/>
</dbReference>
<feature type="domain" description="Radical SAM core" evidence="14">
    <location>
        <begin position="100"/>
        <end position="330"/>
    </location>
</feature>
<proteinExistence type="inferred from homology"/>
<evidence type="ECO:0000256" key="2">
    <source>
        <dbReference type="ARBA" id="ARBA00022485"/>
    </source>
</evidence>
<keyword evidence="6 13" id="KW-0808">Transferase</keyword>
<evidence type="ECO:0000256" key="9">
    <source>
        <dbReference type="ARBA" id="ARBA00022723"/>
    </source>
</evidence>
<evidence type="ECO:0000256" key="13">
    <source>
        <dbReference type="HAMAP-Rule" id="MF_01849"/>
    </source>
</evidence>
<evidence type="ECO:0000256" key="3">
    <source>
        <dbReference type="ARBA" id="ARBA00022490"/>
    </source>
</evidence>
<keyword evidence="4 13" id="KW-0698">rRNA processing</keyword>
<dbReference type="InterPro" id="IPR013785">
    <property type="entry name" value="Aldolase_TIM"/>
</dbReference>
<comment type="cofactor">
    <cofactor evidence="13">
        <name>[4Fe-4S] cluster</name>
        <dbReference type="ChEBI" id="CHEBI:49883"/>
    </cofactor>
    <text evidence="13">Binds 1 [4Fe-4S] cluster. The cluster is coordinated with 3 cysteines and an exchangeable S-adenosyl-L-methionine.</text>
</comment>
<evidence type="ECO:0000256" key="6">
    <source>
        <dbReference type="ARBA" id="ARBA00022679"/>
    </source>
</evidence>
<dbReference type="NCBIfam" id="TIGR00048">
    <property type="entry name" value="rRNA_mod_RlmN"/>
    <property type="match status" value="1"/>
</dbReference>
<dbReference type="InterPro" id="IPR058240">
    <property type="entry name" value="rSAM_sf"/>
</dbReference>
<keyword evidence="9 13" id="KW-0479">Metal-binding</keyword>
<dbReference type="InterPro" id="IPR004383">
    <property type="entry name" value="rRNA_lsu_MTrfase_RlmN/Cfr"/>
</dbReference>
<dbReference type="GO" id="GO:0051539">
    <property type="term" value="F:4 iron, 4 sulfur cluster binding"/>
    <property type="evidence" value="ECO:0007669"/>
    <property type="project" value="UniProtKB-UniRule"/>
</dbReference>
<dbReference type="SMART" id="SM00729">
    <property type="entry name" value="Elp3"/>
    <property type="match status" value="1"/>
</dbReference>
<comment type="subcellular location">
    <subcellularLocation>
        <location evidence="1 13">Cytoplasm</location>
    </subcellularLocation>
</comment>
<dbReference type="PANTHER" id="PTHR30544">
    <property type="entry name" value="23S RRNA METHYLTRANSFERASE"/>
    <property type="match status" value="1"/>
</dbReference>
<evidence type="ECO:0000256" key="1">
    <source>
        <dbReference type="ARBA" id="ARBA00004496"/>
    </source>
</evidence>
<dbReference type="Gene3D" id="1.10.150.530">
    <property type="match status" value="1"/>
</dbReference>
<dbReference type="GO" id="GO:0070475">
    <property type="term" value="P:rRNA base methylation"/>
    <property type="evidence" value="ECO:0007669"/>
    <property type="project" value="UniProtKB-UniRule"/>
</dbReference>
<evidence type="ECO:0000256" key="11">
    <source>
        <dbReference type="ARBA" id="ARBA00023014"/>
    </source>
</evidence>
<dbReference type="SFLD" id="SFLDF00275">
    <property type="entry name" value="adenosine_C2_methyltransferase"/>
    <property type="match status" value="1"/>
</dbReference>
<dbReference type="PANTHER" id="PTHR30544:SF5">
    <property type="entry name" value="RADICAL SAM CORE DOMAIN-CONTAINING PROTEIN"/>
    <property type="match status" value="1"/>
</dbReference>
<dbReference type="SUPFAM" id="SSF102114">
    <property type="entry name" value="Radical SAM enzymes"/>
    <property type="match status" value="1"/>
</dbReference>
<dbReference type="Proteomes" id="UP000824238">
    <property type="component" value="Unassembled WGS sequence"/>
</dbReference>
<feature type="active site" description="Proton acceptor" evidence="13">
    <location>
        <position position="94"/>
    </location>
</feature>
<protein>
    <recommendedName>
        <fullName evidence="13">Probable dual-specificity RNA methyltransferase RlmN</fullName>
        <ecNumber evidence="13">2.1.1.192</ecNumber>
    </recommendedName>
    <alternativeName>
        <fullName evidence="13">23S rRNA (adenine(2503)-C(2))-methyltransferase</fullName>
    </alternativeName>
    <alternativeName>
        <fullName evidence="13">23S rRNA m2A2503 methyltransferase</fullName>
    </alternativeName>
    <alternativeName>
        <fullName evidence="13">Ribosomal RNA large subunit methyltransferase N</fullName>
    </alternativeName>
    <alternativeName>
        <fullName evidence="13">tRNA (adenine(37)-C(2))-methyltransferase</fullName>
    </alternativeName>
    <alternativeName>
        <fullName evidence="13">tRNA m2A37 methyltransferase</fullName>
    </alternativeName>
</protein>
<evidence type="ECO:0000313" key="16">
    <source>
        <dbReference type="Proteomes" id="UP000824238"/>
    </source>
</evidence>
<dbReference type="AlphaFoldDB" id="A0A9D1DN92"/>
<keyword evidence="12 13" id="KW-1015">Disulfide bond</keyword>
<feature type="binding site" evidence="13">
    <location>
        <begin position="216"/>
        <end position="218"/>
    </location>
    <ligand>
        <name>S-adenosyl-L-methionine</name>
        <dbReference type="ChEBI" id="CHEBI:59789"/>
    </ligand>
</feature>
<dbReference type="GO" id="GO:0019843">
    <property type="term" value="F:rRNA binding"/>
    <property type="evidence" value="ECO:0007669"/>
    <property type="project" value="UniProtKB-UniRule"/>
</dbReference>
<dbReference type="Gene3D" id="3.20.20.70">
    <property type="entry name" value="Aldolase class I"/>
    <property type="match status" value="1"/>
</dbReference>
<accession>A0A9D1DN92</accession>
<feature type="binding site" evidence="13">
    <location>
        <position position="114"/>
    </location>
    <ligand>
        <name>[4Fe-4S] cluster</name>
        <dbReference type="ChEBI" id="CHEBI:49883"/>
        <note>4Fe-4S-S-AdoMet</note>
    </ligand>
</feature>
<feature type="active site" description="S-methylcysteine intermediate" evidence="13">
    <location>
        <position position="335"/>
    </location>
</feature>
<reference evidence="15" key="1">
    <citation type="submission" date="2020-10" db="EMBL/GenBank/DDBJ databases">
        <authorList>
            <person name="Gilroy R."/>
        </authorList>
    </citation>
    <scope>NUCLEOTIDE SEQUENCE</scope>
    <source>
        <strain evidence="15">ChiGjej3B3-7149</strain>
    </source>
</reference>
<feature type="binding site" evidence="13">
    <location>
        <begin position="161"/>
        <end position="162"/>
    </location>
    <ligand>
        <name>S-adenosyl-L-methionine</name>
        <dbReference type="ChEBI" id="CHEBI:59789"/>
    </ligand>
</feature>
<dbReference type="SFLD" id="SFLDS00029">
    <property type="entry name" value="Radical_SAM"/>
    <property type="match status" value="1"/>
</dbReference>
<dbReference type="HAMAP" id="MF_01849">
    <property type="entry name" value="RNA_methyltr_RlmN"/>
    <property type="match status" value="1"/>
</dbReference>
<evidence type="ECO:0000256" key="12">
    <source>
        <dbReference type="ARBA" id="ARBA00023157"/>
    </source>
</evidence>
<comment type="catalytic activity">
    <reaction evidence="13">
        <text>adenosine(37) in tRNA + 2 reduced [2Fe-2S]-[ferredoxin] + 2 S-adenosyl-L-methionine = 2-methyladenosine(37) in tRNA + 5'-deoxyadenosine + L-methionine + 2 oxidized [2Fe-2S]-[ferredoxin] + S-adenosyl-L-homocysteine</text>
        <dbReference type="Rhea" id="RHEA:43332"/>
        <dbReference type="Rhea" id="RHEA-COMP:10000"/>
        <dbReference type="Rhea" id="RHEA-COMP:10001"/>
        <dbReference type="Rhea" id="RHEA-COMP:10162"/>
        <dbReference type="Rhea" id="RHEA-COMP:10485"/>
        <dbReference type="ChEBI" id="CHEBI:17319"/>
        <dbReference type="ChEBI" id="CHEBI:33737"/>
        <dbReference type="ChEBI" id="CHEBI:33738"/>
        <dbReference type="ChEBI" id="CHEBI:57844"/>
        <dbReference type="ChEBI" id="CHEBI:57856"/>
        <dbReference type="ChEBI" id="CHEBI:59789"/>
        <dbReference type="ChEBI" id="CHEBI:74411"/>
        <dbReference type="ChEBI" id="CHEBI:74497"/>
        <dbReference type="EC" id="2.1.1.192"/>
    </reaction>
</comment>
<comment type="catalytic activity">
    <reaction evidence="13">
        <text>adenosine(2503) in 23S rRNA + 2 reduced [2Fe-2S]-[ferredoxin] + 2 S-adenosyl-L-methionine = 2-methyladenosine(2503) in 23S rRNA + 5'-deoxyadenosine + L-methionine + 2 oxidized [2Fe-2S]-[ferredoxin] + S-adenosyl-L-homocysteine</text>
        <dbReference type="Rhea" id="RHEA:42916"/>
        <dbReference type="Rhea" id="RHEA-COMP:10000"/>
        <dbReference type="Rhea" id="RHEA-COMP:10001"/>
        <dbReference type="Rhea" id="RHEA-COMP:10152"/>
        <dbReference type="Rhea" id="RHEA-COMP:10282"/>
        <dbReference type="ChEBI" id="CHEBI:17319"/>
        <dbReference type="ChEBI" id="CHEBI:33737"/>
        <dbReference type="ChEBI" id="CHEBI:33738"/>
        <dbReference type="ChEBI" id="CHEBI:57844"/>
        <dbReference type="ChEBI" id="CHEBI:57856"/>
        <dbReference type="ChEBI" id="CHEBI:59789"/>
        <dbReference type="ChEBI" id="CHEBI:74411"/>
        <dbReference type="ChEBI" id="CHEBI:74497"/>
        <dbReference type="EC" id="2.1.1.192"/>
    </reaction>
</comment>
<keyword evidence="3 13" id="KW-0963">Cytoplasm</keyword>
<organism evidence="15 16">
    <name type="scientific">Candidatus Scatomorpha intestinigallinarum</name>
    <dbReference type="NCBI Taxonomy" id="2840923"/>
    <lineage>
        <taxon>Bacteria</taxon>
        <taxon>Bacillati</taxon>
        <taxon>Bacillota</taxon>
        <taxon>Clostridia</taxon>
        <taxon>Eubacteriales</taxon>
        <taxon>Candidatus Scatomorpha</taxon>
    </lineage>
</organism>
<dbReference type="CDD" id="cd01335">
    <property type="entry name" value="Radical_SAM"/>
    <property type="match status" value="1"/>
</dbReference>